<accession>A0A0U9HKN5</accession>
<dbReference type="Proteomes" id="UP000054558">
    <property type="component" value="Unassembled WGS sequence"/>
</dbReference>
<evidence type="ECO:0000256" key="1">
    <source>
        <dbReference type="SAM" id="MobiDB-lite"/>
    </source>
</evidence>
<proteinExistence type="predicted"/>
<name>A0A0U9HKN5_KLENI</name>
<feature type="compositionally biased region" description="Basic and acidic residues" evidence="1">
    <location>
        <begin position="125"/>
        <end position="140"/>
    </location>
</feature>
<keyword evidence="3" id="KW-1185">Reference proteome</keyword>
<evidence type="ECO:0000313" key="2">
    <source>
        <dbReference type="EMBL" id="GAQ90055.1"/>
    </source>
</evidence>
<sequence>MPYCGVFVELREEELSLDEIQPKLIQKERKLKLRAEGGSLKGTLGGEEREFAGDANGVAFTAWGDDEDVRKGVWIVDSGSPQHVMAYRSQFASYRELVRDEKIVGICDRGEAKGSPCEGTGQERPGLRHGKEAGKSKKRGEKTVKVVEIDLDELDDKNGGVERERVTFVGADEEPCTVSQKSQSGPIVETMRKVVEESKETGKGKGAQRRW</sequence>
<protein>
    <submittedName>
        <fullName evidence="2">Uncharacterized protein</fullName>
    </submittedName>
</protein>
<organism evidence="2 3">
    <name type="scientific">Klebsormidium nitens</name>
    <name type="common">Green alga</name>
    <name type="synonym">Ulothrix nitens</name>
    <dbReference type="NCBI Taxonomy" id="105231"/>
    <lineage>
        <taxon>Eukaryota</taxon>
        <taxon>Viridiplantae</taxon>
        <taxon>Streptophyta</taxon>
        <taxon>Klebsormidiophyceae</taxon>
        <taxon>Klebsormidiales</taxon>
        <taxon>Klebsormidiaceae</taxon>
        <taxon>Klebsormidium</taxon>
    </lineage>
</organism>
<dbReference type="AlphaFoldDB" id="A0A0U9HKN5"/>
<reference evidence="2 3" key="1">
    <citation type="journal article" date="2014" name="Nat. Commun.">
        <title>Klebsormidium flaccidum genome reveals primary factors for plant terrestrial adaptation.</title>
        <authorList>
            <person name="Hori K."/>
            <person name="Maruyama F."/>
            <person name="Fujisawa T."/>
            <person name="Togashi T."/>
            <person name="Yamamoto N."/>
            <person name="Seo M."/>
            <person name="Sato S."/>
            <person name="Yamada T."/>
            <person name="Mori H."/>
            <person name="Tajima N."/>
            <person name="Moriyama T."/>
            <person name="Ikeuchi M."/>
            <person name="Watanabe M."/>
            <person name="Wada H."/>
            <person name="Kobayashi K."/>
            <person name="Saito M."/>
            <person name="Masuda T."/>
            <person name="Sasaki-Sekimoto Y."/>
            <person name="Mashiguchi K."/>
            <person name="Awai K."/>
            <person name="Shimojima M."/>
            <person name="Masuda S."/>
            <person name="Iwai M."/>
            <person name="Nobusawa T."/>
            <person name="Narise T."/>
            <person name="Kondo S."/>
            <person name="Saito H."/>
            <person name="Sato R."/>
            <person name="Murakawa M."/>
            <person name="Ihara Y."/>
            <person name="Oshima-Yamada Y."/>
            <person name="Ohtaka K."/>
            <person name="Satoh M."/>
            <person name="Sonobe K."/>
            <person name="Ishii M."/>
            <person name="Ohtani R."/>
            <person name="Kanamori-Sato M."/>
            <person name="Honoki R."/>
            <person name="Miyazaki D."/>
            <person name="Mochizuki H."/>
            <person name="Umetsu J."/>
            <person name="Higashi K."/>
            <person name="Shibata D."/>
            <person name="Kamiya Y."/>
            <person name="Sato N."/>
            <person name="Nakamura Y."/>
            <person name="Tabata S."/>
            <person name="Ida S."/>
            <person name="Kurokawa K."/>
            <person name="Ohta H."/>
        </authorList>
    </citation>
    <scope>NUCLEOTIDE SEQUENCE [LARGE SCALE GENOMIC DNA]</scope>
    <source>
        <strain evidence="2 3">NIES-2285</strain>
    </source>
</reference>
<dbReference type="EMBL" id="DF237542">
    <property type="protein sequence ID" value="GAQ90055.1"/>
    <property type="molecule type" value="Genomic_DNA"/>
</dbReference>
<gene>
    <name evidence="2" type="ORF">KFL_005930100</name>
</gene>
<dbReference type="OrthoDB" id="1742531at2759"/>
<feature type="region of interest" description="Disordered" evidence="1">
    <location>
        <begin position="112"/>
        <end position="140"/>
    </location>
</feature>
<evidence type="ECO:0000313" key="3">
    <source>
        <dbReference type="Proteomes" id="UP000054558"/>
    </source>
</evidence>